<reference evidence="10 11" key="1">
    <citation type="submission" date="2016-10" db="EMBL/GenBank/DDBJ databases">
        <authorList>
            <person name="de Groot N.N."/>
        </authorList>
    </citation>
    <scope>NUCLEOTIDE SEQUENCE [LARGE SCALE GENOMIC DNA]</scope>
    <source>
        <strain evidence="10 11">DSM 25584</strain>
    </source>
</reference>
<dbReference type="GO" id="GO:0016740">
    <property type="term" value="F:transferase activity"/>
    <property type="evidence" value="ECO:0007669"/>
    <property type="project" value="InterPro"/>
</dbReference>
<evidence type="ECO:0000256" key="1">
    <source>
        <dbReference type="ARBA" id="ARBA00010617"/>
    </source>
</evidence>
<evidence type="ECO:0000313" key="11">
    <source>
        <dbReference type="Proteomes" id="UP000199415"/>
    </source>
</evidence>
<dbReference type="STRING" id="1082479.SAMN05216241_106135"/>
<comment type="cofactor">
    <cofactor evidence="7">
        <name>heme</name>
        <dbReference type="ChEBI" id="CHEBI:30413"/>
    </cofactor>
</comment>
<dbReference type="InterPro" id="IPR036396">
    <property type="entry name" value="Cyt_P450_sf"/>
</dbReference>
<dbReference type="GO" id="GO:0005506">
    <property type="term" value="F:iron ion binding"/>
    <property type="evidence" value="ECO:0007669"/>
    <property type="project" value="InterPro"/>
</dbReference>
<dbReference type="EMBL" id="FNCE01000006">
    <property type="protein sequence ID" value="SDG18431.1"/>
    <property type="molecule type" value="Genomic_DNA"/>
</dbReference>
<dbReference type="SUPFAM" id="SSF48264">
    <property type="entry name" value="Cytochrome P450"/>
    <property type="match status" value="1"/>
</dbReference>
<comment type="similarity">
    <text evidence="1 9">Belongs to the cytochrome P450 family.</text>
</comment>
<keyword evidence="3 7" id="KW-0479">Metal-binding</keyword>
<dbReference type="Pfam" id="PF00067">
    <property type="entry name" value="p450"/>
    <property type="match status" value="1"/>
</dbReference>
<dbReference type="GO" id="GO:0016705">
    <property type="term" value="F:oxidoreductase activity, acting on paired donors, with incorporation or reduction of molecular oxygen"/>
    <property type="evidence" value="ECO:0007669"/>
    <property type="project" value="InterPro"/>
</dbReference>
<evidence type="ECO:0000256" key="5">
    <source>
        <dbReference type="ARBA" id="ARBA00023004"/>
    </source>
</evidence>
<keyword evidence="6 9" id="KW-0503">Monooxygenase</keyword>
<dbReference type="InterPro" id="IPR016181">
    <property type="entry name" value="Acyl_CoA_acyltransferase"/>
</dbReference>
<dbReference type="PANTHER" id="PTHR24291:SF50">
    <property type="entry name" value="BIFUNCTIONAL ALBAFLAVENONE MONOOXYGENASE_TERPENE SYNTHASE"/>
    <property type="match status" value="1"/>
</dbReference>
<organism evidence="10 11">
    <name type="scientific">Limimonas halophila</name>
    <dbReference type="NCBI Taxonomy" id="1082479"/>
    <lineage>
        <taxon>Bacteria</taxon>
        <taxon>Pseudomonadati</taxon>
        <taxon>Pseudomonadota</taxon>
        <taxon>Alphaproteobacteria</taxon>
        <taxon>Rhodospirillales</taxon>
        <taxon>Rhodovibrionaceae</taxon>
        <taxon>Limimonas</taxon>
    </lineage>
</organism>
<evidence type="ECO:0000256" key="2">
    <source>
        <dbReference type="ARBA" id="ARBA00022617"/>
    </source>
</evidence>
<dbReference type="InterPro" id="IPR001128">
    <property type="entry name" value="Cyt_P450"/>
</dbReference>
<evidence type="ECO:0000256" key="7">
    <source>
        <dbReference type="PIRSR" id="PIRSR602401-1"/>
    </source>
</evidence>
<evidence type="ECO:0000256" key="8">
    <source>
        <dbReference type="PROSITE-ProRule" id="PRU00533"/>
    </source>
</evidence>
<dbReference type="PRINTS" id="PR00463">
    <property type="entry name" value="EP450I"/>
</dbReference>
<proteinExistence type="inferred from homology"/>
<dbReference type="Proteomes" id="UP000199415">
    <property type="component" value="Unassembled WGS sequence"/>
</dbReference>
<dbReference type="GO" id="GO:0004497">
    <property type="term" value="F:monooxygenase activity"/>
    <property type="evidence" value="ECO:0007669"/>
    <property type="project" value="UniProtKB-KW"/>
</dbReference>
<dbReference type="OrthoDB" id="9764248at2"/>
<dbReference type="AlphaFoldDB" id="A0A1G7S619"/>
<evidence type="ECO:0000313" key="10">
    <source>
        <dbReference type="EMBL" id="SDG18431.1"/>
    </source>
</evidence>
<keyword evidence="5 7" id="KW-0408">Iron</keyword>
<dbReference type="PANTHER" id="PTHR24291">
    <property type="entry name" value="CYTOCHROME P450 FAMILY 4"/>
    <property type="match status" value="1"/>
</dbReference>
<dbReference type="InterPro" id="IPR017972">
    <property type="entry name" value="Cyt_P450_CS"/>
</dbReference>
<evidence type="ECO:0000256" key="9">
    <source>
        <dbReference type="RuleBase" id="RU000461"/>
    </source>
</evidence>
<keyword evidence="8" id="KW-0071">Autoinducer synthesis</keyword>
<comment type="similarity">
    <text evidence="8">Belongs to the autoinducer synthase family.</text>
</comment>
<evidence type="ECO:0000256" key="6">
    <source>
        <dbReference type="ARBA" id="ARBA00023033"/>
    </source>
</evidence>
<dbReference type="PROSITE" id="PS51187">
    <property type="entry name" value="AUTOINDUCER_SYNTH_2"/>
    <property type="match status" value="1"/>
</dbReference>
<feature type="binding site" description="axial binding residue" evidence="7">
    <location>
        <position position="407"/>
    </location>
    <ligand>
        <name>heme</name>
        <dbReference type="ChEBI" id="CHEBI:30413"/>
    </ligand>
    <ligandPart>
        <name>Fe</name>
        <dbReference type="ChEBI" id="CHEBI:18248"/>
    </ligandPart>
</feature>
<keyword evidence="4 9" id="KW-0560">Oxidoreductase</keyword>
<protein>
    <submittedName>
        <fullName evidence="10">Cytochrome P450</fullName>
    </submittedName>
</protein>
<dbReference type="SUPFAM" id="SSF55729">
    <property type="entry name" value="Acyl-CoA N-acyltransferases (Nat)"/>
    <property type="match status" value="1"/>
</dbReference>
<keyword evidence="2 7" id="KW-0349">Heme</keyword>
<dbReference type="RefSeq" id="WP_090020176.1">
    <property type="nucleotide sequence ID" value="NZ_FNCE01000006.1"/>
</dbReference>
<dbReference type="PRINTS" id="PR00385">
    <property type="entry name" value="P450"/>
</dbReference>
<evidence type="ECO:0000256" key="3">
    <source>
        <dbReference type="ARBA" id="ARBA00022723"/>
    </source>
</evidence>
<accession>A0A1G7S619</accession>
<keyword evidence="11" id="KW-1185">Reference proteome</keyword>
<dbReference type="GO" id="GO:0009372">
    <property type="term" value="P:quorum sensing"/>
    <property type="evidence" value="ECO:0007669"/>
    <property type="project" value="UniProtKB-UniRule"/>
</dbReference>
<keyword evidence="8" id="KW-0673">Quorum sensing</keyword>
<dbReference type="PROSITE" id="PS00086">
    <property type="entry name" value="CYTOCHROME_P450"/>
    <property type="match status" value="1"/>
</dbReference>
<dbReference type="InterPro" id="IPR002401">
    <property type="entry name" value="Cyt_P450_E_grp-I"/>
</dbReference>
<evidence type="ECO:0000256" key="4">
    <source>
        <dbReference type="ARBA" id="ARBA00023002"/>
    </source>
</evidence>
<dbReference type="InterPro" id="IPR050196">
    <property type="entry name" value="Cytochrome_P450_Monoox"/>
</dbReference>
<dbReference type="Gene3D" id="3.40.630.30">
    <property type="match status" value="1"/>
</dbReference>
<dbReference type="GO" id="GO:0020037">
    <property type="term" value="F:heme binding"/>
    <property type="evidence" value="ECO:0007669"/>
    <property type="project" value="InterPro"/>
</dbReference>
<dbReference type="Gene3D" id="1.10.630.10">
    <property type="entry name" value="Cytochrome P450"/>
    <property type="match status" value="1"/>
</dbReference>
<gene>
    <name evidence="10" type="ORF">SAMN05216241_106135</name>
</gene>
<dbReference type="Pfam" id="PF00765">
    <property type="entry name" value="Autoind_synth"/>
    <property type="match status" value="1"/>
</dbReference>
<dbReference type="InterPro" id="IPR001690">
    <property type="entry name" value="Autoind_synthase"/>
</dbReference>
<name>A0A1G7S619_9PROT</name>
<sequence>MAAELTHSAIDDGANAEHTPGTTIKGWPFLGVAPQLKQDAPNFLLQCARKHGGITTMRVAGMRCHLLADPNAVDHVLRRHNGNYHKQHFVEKLKPILGDGLVTSNGERWSASRRIIQAMFTARSVDRLLADMDHEISKTADDWTRTTQVRDMVSEPCGLSLRVLARTMFGDLDGQRVEQVVSAVSDIQKYLRDRMWSSVPYPEFLPTPANKSFKQARRTVASVLEELISRLRANGEQGRDLVSTLTHAVDPSSGQKLSERQLRHEAMTIFFAGHETTGNALSWVFYLLSQHPEVQEKVRQEVLEHVPHDETPSVHLLKNLPYTRAVLEETLRLYPPAFWFARTCSRDDVILGRSIKKGDVMIMAPYVTQRLEDLWPDPDTFRPERFLEGSPRHRYAYFPFGGGPRTCPGGHFAMAEMTLIMARVLQRATVEPAAPATGEQEALVTLRPKDGLPVRLQPCTRTIHVEDTHPGENALVDAALRLRKRVFVDLKGWPVNTDEQGREHDQFDTRHTRHIVTVDRGRVVAAARAMPLDQPSLLMDVFPWLIQGERDAYKTRDYWEGARLVADPELSAHDSRHYLAKLLYDTISRFHAEGVTALLTVSDPVMERVLKRVGANPQRLGPVKRDDHGFPVLALYLPCNQTTLDQLAGRAAPDRQPVEAPAAAA</sequence>